<dbReference type="AlphaFoldDB" id="A0A182WR16"/>
<feature type="transmembrane region" description="Helical" evidence="10">
    <location>
        <begin position="35"/>
        <end position="55"/>
    </location>
</feature>
<reference evidence="12" key="1">
    <citation type="submission" date="2013-03" db="EMBL/GenBank/DDBJ databases">
        <title>The Genome Sequence of Anopheles minimus MINIMUS1.</title>
        <authorList>
            <consortium name="The Broad Institute Genomics Platform"/>
            <person name="Neafsey D.E."/>
            <person name="Walton C."/>
            <person name="Walker B."/>
            <person name="Young S.K."/>
            <person name="Zeng Q."/>
            <person name="Gargeya S."/>
            <person name="Fitzgerald M."/>
            <person name="Haas B."/>
            <person name="Abouelleil A."/>
            <person name="Allen A.W."/>
            <person name="Alvarado L."/>
            <person name="Arachchi H.M."/>
            <person name="Berlin A.M."/>
            <person name="Chapman S.B."/>
            <person name="Gainer-Dewar J."/>
            <person name="Goldberg J."/>
            <person name="Griggs A."/>
            <person name="Gujja S."/>
            <person name="Hansen M."/>
            <person name="Howarth C."/>
            <person name="Imamovic A."/>
            <person name="Ireland A."/>
            <person name="Larimer J."/>
            <person name="McCowan C."/>
            <person name="Murphy C."/>
            <person name="Pearson M."/>
            <person name="Poon T.W."/>
            <person name="Priest M."/>
            <person name="Roberts A."/>
            <person name="Saif S."/>
            <person name="Shea T."/>
            <person name="Sisk P."/>
            <person name="Sykes S."/>
            <person name="Wortman J."/>
            <person name="Nusbaum C."/>
            <person name="Birren B."/>
        </authorList>
    </citation>
    <scope>NUCLEOTIDE SEQUENCE [LARGE SCALE GENOMIC DNA]</scope>
    <source>
        <strain evidence="12">MINIMUS1</strain>
    </source>
</reference>
<evidence type="ECO:0000256" key="3">
    <source>
        <dbReference type="ARBA" id="ARBA00022606"/>
    </source>
</evidence>
<evidence type="ECO:0000256" key="7">
    <source>
        <dbReference type="ARBA" id="ARBA00023136"/>
    </source>
</evidence>
<dbReference type="Proteomes" id="UP000075920">
    <property type="component" value="Unassembled WGS sequence"/>
</dbReference>
<dbReference type="EnsemblMetazoa" id="AMIN015652-RA">
    <property type="protein sequence ID" value="AMIN015652-PA"/>
    <property type="gene ID" value="AMIN015652"/>
</dbReference>
<evidence type="ECO:0000313" key="12">
    <source>
        <dbReference type="Proteomes" id="UP000075920"/>
    </source>
</evidence>
<evidence type="ECO:0000256" key="4">
    <source>
        <dbReference type="ARBA" id="ARBA00022692"/>
    </source>
</evidence>
<proteinExistence type="predicted"/>
<protein>
    <submittedName>
        <fullName evidence="11">Uncharacterized protein</fullName>
    </submittedName>
</protein>
<dbReference type="PANTHER" id="PTHR21137:SF35">
    <property type="entry name" value="ODORANT RECEPTOR 19A-RELATED"/>
    <property type="match status" value="1"/>
</dbReference>
<keyword evidence="3" id="KW-0716">Sensory transduction</keyword>
<evidence type="ECO:0000256" key="2">
    <source>
        <dbReference type="ARBA" id="ARBA00022475"/>
    </source>
</evidence>
<dbReference type="GO" id="GO:0004984">
    <property type="term" value="F:olfactory receptor activity"/>
    <property type="evidence" value="ECO:0007669"/>
    <property type="project" value="InterPro"/>
</dbReference>
<evidence type="ECO:0000256" key="1">
    <source>
        <dbReference type="ARBA" id="ARBA00004651"/>
    </source>
</evidence>
<keyword evidence="4 10" id="KW-0812">Transmembrane</keyword>
<evidence type="ECO:0000256" key="6">
    <source>
        <dbReference type="ARBA" id="ARBA00022989"/>
    </source>
</evidence>
<evidence type="ECO:0000256" key="8">
    <source>
        <dbReference type="ARBA" id="ARBA00023170"/>
    </source>
</evidence>
<keyword evidence="9" id="KW-0807">Transducer</keyword>
<dbReference type="InterPro" id="IPR004117">
    <property type="entry name" value="7tm6_olfct_rcpt"/>
</dbReference>
<dbReference type="GO" id="GO:0005886">
    <property type="term" value="C:plasma membrane"/>
    <property type="evidence" value="ECO:0007669"/>
    <property type="project" value="UniProtKB-SubCell"/>
</dbReference>
<dbReference type="PANTHER" id="PTHR21137">
    <property type="entry name" value="ODORANT RECEPTOR"/>
    <property type="match status" value="1"/>
</dbReference>
<evidence type="ECO:0000256" key="10">
    <source>
        <dbReference type="SAM" id="Phobius"/>
    </source>
</evidence>
<keyword evidence="6 10" id="KW-1133">Transmembrane helix</keyword>
<dbReference type="VEuPathDB" id="VectorBase:AMIN015652"/>
<keyword evidence="7 10" id="KW-0472">Membrane</keyword>
<comment type="subcellular location">
    <subcellularLocation>
        <location evidence="1">Cell membrane</location>
        <topology evidence="1">Multi-pass membrane protein</topology>
    </subcellularLocation>
</comment>
<keyword evidence="2" id="KW-1003">Cell membrane</keyword>
<evidence type="ECO:0000313" key="11">
    <source>
        <dbReference type="EnsemblMetazoa" id="AMIN015652-PA"/>
    </source>
</evidence>
<feature type="transmembrane region" description="Helical" evidence="10">
    <location>
        <begin position="262"/>
        <end position="285"/>
    </location>
</feature>
<keyword evidence="8" id="KW-0675">Receptor</keyword>
<feature type="transmembrane region" description="Helical" evidence="10">
    <location>
        <begin position="291"/>
        <end position="314"/>
    </location>
</feature>
<evidence type="ECO:0000256" key="5">
    <source>
        <dbReference type="ARBA" id="ARBA00022725"/>
    </source>
</evidence>
<dbReference type="STRING" id="112268.A0A182WR16"/>
<accession>A0A182WR16</accession>
<keyword evidence="12" id="KW-1185">Reference proteome</keyword>
<dbReference type="Pfam" id="PF02949">
    <property type="entry name" value="7tm_6"/>
    <property type="match status" value="1"/>
</dbReference>
<evidence type="ECO:0000256" key="9">
    <source>
        <dbReference type="ARBA" id="ARBA00023224"/>
    </source>
</evidence>
<feature type="transmembrane region" description="Helical" evidence="10">
    <location>
        <begin position="179"/>
        <end position="203"/>
    </location>
</feature>
<dbReference type="GO" id="GO:0007165">
    <property type="term" value="P:signal transduction"/>
    <property type="evidence" value="ECO:0007669"/>
    <property type="project" value="UniProtKB-KW"/>
</dbReference>
<dbReference type="GO" id="GO:0005549">
    <property type="term" value="F:odorant binding"/>
    <property type="evidence" value="ECO:0007669"/>
    <property type="project" value="InterPro"/>
</dbReference>
<feature type="transmembrane region" description="Helical" evidence="10">
    <location>
        <begin position="126"/>
        <end position="151"/>
    </location>
</feature>
<keyword evidence="5" id="KW-0552">Olfaction</keyword>
<reference evidence="11" key="2">
    <citation type="submission" date="2020-05" db="UniProtKB">
        <authorList>
            <consortium name="EnsemblMetazoa"/>
        </authorList>
    </citation>
    <scope>IDENTIFICATION</scope>
    <source>
        <strain evidence="11">MINIMUS1</strain>
    </source>
</reference>
<name>A0A182WR16_9DIPT</name>
<organism evidence="11 12">
    <name type="scientific">Anopheles minimus</name>
    <dbReference type="NCBI Taxonomy" id="112268"/>
    <lineage>
        <taxon>Eukaryota</taxon>
        <taxon>Metazoa</taxon>
        <taxon>Ecdysozoa</taxon>
        <taxon>Arthropoda</taxon>
        <taxon>Hexapoda</taxon>
        <taxon>Insecta</taxon>
        <taxon>Pterygota</taxon>
        <taxon>Neoptera</taxon>
        <taxon>Endopterygota</taxon>
        <taxon>Diptera</taxon>
        <taxon>Nematocera</taxon>
        <taxon>Culicoidea</taxon>
        <taxon>Culicidae</taxon>
        <taxon>Anophelinae</taxon>
        <taxon>Anopheles</taxon>
    </lineage>
</organism>
<sequence length="386" mass="44870">MATVESFRELVKPLIFYSKLLGVEMWTAPGKLRPASYHMMIQMVIYLASLGYTVIKYRDDTIHVMKVLATLGTALQLFVKFFVSISKAKDVKQLTETIEKDILQRYQRGTNEEVVELNRNGRYLRIIFRVISVTCNCTAAGFALYPIFAYFTTNAVMPLFMHELPYIDYSTSTGYVVNMLLQLNLIVNGVMGVLVTDFIYLMYPMYAMVEANIFIIHLGELEAMLNDPMKDDTKRSEIREKWLQCVYDHQQTTSILSTTEDIFGLQCLAQVVMGVLAICVCMLLVMLTDWYATYAFLLVMFTELTVYFIIGHVVDLKIDQMYDRVISMPWYKLQVKEQKEFCFLVSRQQRPMMLTACGFYPMNFEAYMTVLKVLYQFFVMIMQYVV</sequence>